<sequence>MAAAMGPFTEQSLSPLLRLPGELRNRIYEYTTFEPHGLFYGTSAIGKPTLFSNFERTHECNQLKYACRQLYAETKGLGLGCGMITFAFNTSSTLVGSSARSVVELFLDFVISLDDKWFARLSLVVLKAPTPPKSTCPSCKFGGGNEGDMKRLIQLCRNNSHLTVRVDLPGLHFNEGYRLLTKAIPVILAFRDIDIGESLFPGLFTFDYTATWAKEFRVKHGVVPSKMCNFRLVPQGQLNTGEFRESVAKFLAENPRITSEVGTWLSYAETWSQNGL</sequence>
<accession>A0A6A5Z8E6</accession>
<dbReference type="OrthoDB" id="4790878at2759"/>
<protein>
    <submittedName>
        <fullName evidence="1">Uncharacterized protein</fullName>
    </submittedName>
</protein>
<organism evidence="1 2">
    <name type="scientific">Lophiotrema nucula</name>
    <dbReference type="NCBI Taxonomy" id="690887"/>
    <lineage>
        <taxon>Eukaryota</taxon>
        <taxon>Fungi</taxon>
        <taxon>Dikarya</taxon>
        <taxon>Ascomycota</taxon>
        <taxon>Pezizomycotina</taxon>
        <taxon>Dothideomycetes</taxon>
        <taxon>Pleosporomycetidae</taxon>
        <taxon>Pleosporales</taxon>
        <taxon>Lophiotremataceae</taxon>
        <taxon>Lophiotrema</taxon>
    </lineage>
</organism>
<evidence type="ECO:0000313" key="2">
    <source>
        <dbReference type="Proteomes" id="UP000799770"/>
    </source>
</evidence>
<dbReference type="PANTHER" id="PTHR42085">
    <property type="entry name" value="F-BOX DOMAIN-CONTAINING PROTEIN"/>
    <property type="match status" value="1"/>
</dbReference>
<dbReference type="InterPro" id="IPR038883">
    <property type="entry name" value="AN11006-like"/>
</dbReference>
<keyword evidence="2" id="KW-1185">Reference proteome</keyword>
<name>A0A6A5Z8E6_9PLEO</name>
<dbReference type="AlphaFoldDB" id="A0A6A5Z8E6"/>
<dbReference type="PANTHER" id="PTHR42085:SF1">
    <property type="entry name" value="F-BOX DOMAIN-CONTAINING PROTEIN"/>
    <property type="match status" value="1"/>
</dbReference>
<gene>
    <name evidence="1" type="ORF">BDV96DRAFT_575321</name>
</gene>
<proteinExistence type="predicted"/>
<evidence type="ECO:0000313" key="1">
    <source>
        <dbReference type="EMBL" id="KAF2115344.1"/>
    </source>
</evidence>
<reference evidence="1" key="1">
    <citation type="journal article" date="2020" name="Stud. Mycol.">
        <title>101 Dothideomycetes genomes: a test case for predicting lifestyles and emergence of pathogens.</title>
        <authorList>
            <person name="Haridas S."/>
            <person name="Albert R."/>
            <person name="Binder M."/>
            <person name="Bloem J."/>
            <person name="Labutti K."/>
            <person name="Salamov A."/>
            <person name="Andreopoulos B."/>
            <person name="Baker S."/>
            <person name="Barry K."/>
            <person name="Bills G."/>
            <person name="Bluhm B."/>
            <person name="Cannon C."/>
            <person name="Castanera R."/>
            <person name="Culley D."/>
            <person name="Daum C."/>
            <person name="Ezra D."/>
            <person name="Gonzalez J."/>
            <person name="Henrissat B."/>
            <person name="Kuo A."/>
            <person name="Liang C."/>
            <person name="Lipzen A."/>
            <person name="Lutzoni F."/>
            <person name="Magnuson J."/>
            <person name="Mondo S."/>
            <person name="Nolan M."/>
            <person name="Ohm R."/>
            <person name="Pangilinan J."/>
            <person name="Park H.-J."/>
            <person name="Ramirez L."/>
            <person name="Alfaro M."/>
            <person name="Sun H."/>
            <person name="Tritt A."/>
            <person name="Yoshinaga Y."/>
            <person name="Zwiers L.-H."/>
            <person name="Turgeon B."/>
            <person name="Goodwin S."/>
            <person name="Spatafora J."/>
            <person name="Crous P."/>
            <person name="Grigoriev I."/>
        </authorList>
    </citation>
    <scope>NUCLEOTIDE SEQUENCE</scope>
    <source>
        <strain evidence="1">CBS 627.86</strain>
    </source>
</reference>
<dbReference type="EMBL" id="ML977323">
    <property type="protein sequence ID" value="KAF2115344.1"/>
    <property type="molecule type" value="Genomic_DNA"/>
</dbReference>
<dbReference type="Proteomes" id="UP000799770">
    <property type="component" value="Unassembled WGS sequence"/>
</dbReference>